<proteinExistence type="predicted"/>
<name>A0A195EKA8_9HYME</name>
<protein>
    <submittedName>
        <fullName evidence="1">Uncharacterized protein</fullName>
    </submittedName>
</protein>
<dbReference type="EMBL" id="KQ978747">
    <property type="protein sequence ID" value="KYN28678.1"/>
    <property type="molecule type" value="Genomic_DNA"/>
</dbReference>
<keyword evidence="2" id="KW-1185">Reference proteome</keyword>
<gene>
    <name evidence="1" type="ORF">ALC57_01931</name>
</gene>
<accession>A0A195EKA8</accession>
<dbReference type="AlphaFoldDB" id="A0A195EKA8"/>
<dbReference type="Proteomes" id="UP000078492">
    <property type="component" value="Unassembled WGS sequence"/>
</dbReference>
<reference evidence="1 2" key="1">
    <citation type="submission" date="2015-09" db="EMBL/GenBank/DDBJ databases">
        <title>Trachymyrmex cornetzi WGS genome.</title>
        <authorList>
            <person name="Nygaard S."/>
            <person name="Hu H."/>
            <person name="Boomsma J."/>
            <person name="Zhang G."/>
        </authorList>
    </citation>
    <scope>NUCLEOTIDE SEQUENCE [LARGE SCALE GENOMIC DNA]</scope>
    <source>
        <strain evidence="1">Tcor2-1</strain>
        <tissue evidence="1">Whole body</tissue>
    </source>
</reference>
<evidence type="ECO:0000313" key="2">
    <source>
        <dbReference type="Proteomes" id="UP000078492"/>
    </source>
</evidence>
<organism evidence="1 2">
    <name type="scientific">Trachymyrmex cornetzi</name>
    <dbReference type="NCBI Taxonomy" id="471704"/>
    <lineage>
        <taxon>Eukaryota</taxon>
        <taxon>Metazoa</taxon>
        <taxon>Ecdysozoa</taxon>
        <taxon>Arthropoda</taxon>
        <taxon>Hexapoda</taxon>
        <taxon>Insecta</taxon>
        <taxon>Pterygota</taxon>
        <taxon>Neoptera</taxon>
        <taxon>Endopterygota</taxon>
        <taxon>Hymenoptera</taxon>
        <taxon>Apocrita</taxon>
        <taxon>Aculeata</taxon>
        <taxon>Formicoidea</taxon>
        <taxon>Formicidae</taxon>
        <taxon>Myrmicinae</taxon>
        <taxon>Trachymyrmex</taxon>
    </lineage>
</organism>
<evidence type="ECO:0000313" key="1">
    <source>
        <dbReference type="EMBL" id="KYN28678.1"/>
    </source>
</evidence>
<sequence>GRSPRDKVTVVLVFSRSRSTVPSVPCCACCPGPLAFASSGRWRRRILLDLKTTYSS</sequence>
<feature type="non-terminal residue" evidence="1">
    <location>
        <position position="1"/>
    </location>
</feature>